<accession>A0A7J9K5Y0</accession>
<sequence length="18" mass="2120">MRYPIVQRSLDVDGVTDR</sequence>
<dbReference type="AlphaFoldDB" id="A0A7J9K5Y0"/>
<gene>
    <name evidence="1" type="ORF">Goarm_001719</name>
</gene>
<evidence type="ECO:0000313" key="2">
    <source>
        <dbReference type="Proteomes" id="UP000593575"/>
    </source>
</evidence>
<comment type="caution">
    <text evidence="1">The sequence shown here is derived from an EMBL/GenBank/DDBJ whole genome shotgun (WGS) entry which is preliminary data.</text>
</comment>
<evidence type="ECO:0000313" key="1">
    <source>
        <dbReference type="EMBL" id="MBA0841860.1"/>
    </source>
</evidence>
<feature type="non-terminal residue" evidence="1">
    <location>
        <position position="18"/>
    </location>
</feature>
<organism evidence="1 2">
    <name type="scientific">Gossypium armourianum</name>
    <dbReference type="NCBI Taxonomy" id="34283"/>
    <lineage>
        <taxon>Eukaryota</taxon>
        <taxon>Viridiplantae</taxon>
        <taxon>Streptophyta</taxon>
        <taxon>Embryophyta</taxon>
        <taxon>Tracheophyta</taxon>
        <taxon>Spermatophyta</taxon>
        <taxon>Magnoliopsida</taxon>
        <taxon>eudicotyledons</taxon>
        <taxon>Gunneridae</taxon>
        <taxon>Pentapetalae</taxon>
        <taxon>rosids</taxon>
        <taxon>malvids</taxon>
        <taxon>Malvales</taxon>
        <taxon>Malvaceae</taxon>
        <taxon>Malvoideae</taxon>
        <taxon>Gossypium</taxon>
    </lineage>
</organism>
<keyword evidence="2" id="KW-1185">Reference proteome</keyword>
<dbReference type="Proteomes" id="UP000593575">
    <property type="component" value="Unassembled WGS sequence"/>
</dbReference>
<protein>
    <submittedName>
        <fullName evidence="1">Uncharacterized protein</fullName>
    </submittedName>
</protein>
<proteinExistence type="predicted"/>
<name>A0A7J9K5Y0_9ROSI</name>
<dbReference type="EMBL" id="JABFAE010000012">
    <property type="protein sequence ID" value="MBA0841860.1"/>
    <property type="molecule type" value="Genomic_DNA"/>
</dbReference>
<reference evidence="1 2" key="1">
    <citation type="journal article" date="2019" name="Genome Biol. Evol.">
        <title>Insights into the evolution of the New World diploid cottons (Gossypium, subgenus Houzingenia) based on genome sequencing.</title>
        <authorList>
            <person name="Grover C.E."/>
            <person name="Arick M.A. 2nd"/>
            <person name="Thrash A."/>
            <person name="Conover J.L."/>
            <person name="Sanders W.S."/>
            <person name="Peterson D.G."/>
            <person name="Frelichowski J.E."/>
            <person name="Scheffler J.A."/>
            <person name="Scheffler B.E."/>
            <person name="Wendel J.F."/>
        </authorList>
    </citation>
    <scope>NUCLEOTIDE SEQUENCE [LARGE SCALE GENOMIC DNA]</scope>
    <source>
        <strain evidence="1">6</strain>
        <tissue evidence="1">Leaf</tissue>
    </source>
</reference>